<feature type="chain" id="PRO_5023034672" description="Bulb-type lectin domain-containing protein" evidence="1">
    <location>
        <begin position="28"/>
        <end position="158"/>
    </location>
</feature>
<dbReference type="Proteomes" id="UP000323454">
    <property type="component" value="Unassembled WGS sequence"/>
</dbReference>
<dbReference type="EMBL" id="VUOB01000040">
    <property type="protein sequence ID" value="KAA2259161.1"/>
    <property type="molecule type" value="Genomic_DNA"/>
</dbReference>
<comment type="caution">
    <text evidence="3">The sequence shown here is derived from an EMBL/GenBank/DDBJ whole genome shotgun (WGS) entry which is preliminary data.</text>
</comment>
<feature type="signal peptide" evidence="1">
    <location>
        <begin position="1"/>
        <end position="27"/>
    </location>
</feature>
<feature type="domain" description="Bulb-type lectin" evidence="2">
    <location>
        <begin position="49"/>
        <end position="153"/>
    </location>
</feature>
<proteinExistence type="predicted"/>
<keyword evidence="1" id="KW-0732">Signal</keyword>
<dbReference type="InterPro" id="IPR001480">
    <property type="entry name" value="Bulb-type_lectin_dom"/>
</dbReference>
<dbReference type="SUPFAM" id="SSF51110">
    <property type="entry name" value="alpha-D-mannose-specific plant lectins"/>
    <property type="match status" value="1"/>
</dbReference>
<evidence type="ECO:0000313" key="4">
    <source>
        <dbReference type="Proteomes" id="UP000323454"/>
    </source>
</evidence>
<reference evidence="3 4" key="1">
    <citation type="submission" date="2019-09" db="EMBL/GenBank/DDBJ databases">
        <title>Goodfellowia gen. nov., a new genus of the Pseudonocardineae related to Actinoalloteichus, containing Goodfellowia coeruleoviolacea gen. nov., comb. nov. gen. nov., comb. nov.</title>
        <authorList>
            <person name="Labeda D."/>
        </authorList>
    </citation>
    <scope>NUCLEOTIDE SEQUENCE [LARGE SCALE GENOMIC DNA]</scope>
    <source>
        <strain evidence="3 4">AN110305</strain>
    </source>
</reference>
<evidence type="ECO:0000313" key="3">
    <source>
        <dbReference type="EMBL" id="KAA2259161.1"/>
    </source>
</evidence>
<evidence type="ECO:0000256" key="1">
    <source>
        <dbReference type="SAM" id="SignalP"/>
    </source>
</evidence>
<dbReference type="InterPro" id="IPR036426">
    <property type="entry name" value="Bulb-type_lectin_dom_sf"/>
</dbReference>
<dbReference type="SMART" id="SM00108">
    <property type="entry name" value="B_lectin"/>
    <property type="match status" value="1"/>
</dbReference>
<dbReference type="Gene3D" id="2.90.10.10">
    <property type="entry name" value="Bulb-type lectin domain"/>
    <property type="match status" value="2"/>
</dbReference>
<dbReference type="PROSITE" id="PS50927">
    <property type="entry name" value="BULB_LECTIN"/>
    <property type="match status" value="1"/>
</dbReference>
<dbReference type="OrthoDB" id="516973at2"/>
<accession>A0A5B2X7S6</accession>
<organism evidence="3 4">
    <name type="scientific">Solihabitans fulvus</name>
    <dbReference type="NCBI Taxonomy" id="1892852"/>
    <lineage>
        <taxon>Bacteria</taxon>
        <taxon>Bacillati</taxon>
        <taxon>Actinomycetota</taxon>
        <taxon>Actinomycetes</taxon>
        <taxon>Pseudonocardiales</taxon>
        <taxon>Pseudonocardiaceae</taxon>
        <taxon>Solihabitans</taxon>
    </lineage>
</organism>
<dbReference type="AlphaFoldDB" id="A0A5B2X7S6"/>
<protein>
    <recommendedName>
        <fullName evidence="2">Bulb-type lectin domain-containing protein</fullName>
    </recommendedName>
</protein>
<evidence type="ECO:0000259" key="2">
    <source>
        <dbReference type="PROSITE" id="PS50927"/>
    </source>
</evidence>
<dbReference type="RefSeq" id="WP_149851511.1">
    <property type="nucleotide sequence ID" value="NZ_VUOB01000040.1"/>
</dbReference>
<gene>
    <name evidence="3" type="ORF">F0L68_21880</name>
</gene>
<keyword evidence="4" id="KW-1185">Reference proteome</keyword>
<reference evidence="3 4" key="2">
    <citation type="submission" date="2019-09" db="EMBL/GenBank/DDBJ databases">
        <authorList>
            <person name="Jin C."/>
        </authorList>
    </citation>
    <scope>NUCLEOTIDE SEQUENCE [LARGE SCALE GENOMIC DNA]</scope>
    <source>
        <strain evidence="3 4">AN110305</strain>
    </source>
</reference>
<name>A0A5B2X7S6_9PSEU</name>
<sequence>MTLFRTLVATALAGAALVLAPLGIAGAATPGSAGSASVHPDSYRAPNGDFVMQRGDVLWRGGYLVAGCNTLSMQGDGNLVDYHWGNAVWATDSYGRGSHLSMQSDGNLVEYDDQGRAVWAAGTQGSGDHFTIQTDGNLVVYRADNTPVWSAGTFGRGC</sequence>